<proteinExistence type="predicted"/>
<accession>A0A1F5K5Q2</accession>
<dbReference type="Proteomes" id="UP000176405">
    <property type="component" value="Unassembled WGS sequence"/>
</dbReference>
<reference evidence="1 2" key="1">
    <citation type="journal article" date="2016" name="Nat. Commun.">
        <title>Thousands of microbial genomes shed light on interconnected biogeochemical processes in an aquifer system.</title>
        <authorList>
            <person name="Anantharaman K."/>
            <person name="Brown C.T."/>
            <person name="Hug L.A."/>
            <person name="Sharon I."/>
            <person name="Castelle C.J."/>
            <person name="Probst A.J."/>
            <person name="Thomas B.C."/>
            <person name="Singh A."/>
            <person name="Wilkins M.J."/>
            <person name="Karaoz U."/>
            <person name="Brodie E.L."/>
            <person name="Williams K.H."/>
            <person name="Hubbard S.S."/>
            <person name="Banfield J.F."/>
        </authorList>
    </citation>
    <scope>NUCLEOTIDE SEQUENCE [LARGE SCALE GENOMIC DNA]</scope>
</reference>
<dbReference type="STRING" id="1797780.A3E45_04155"/>
<gene>
    <name evidence="1" type="ORF">A3E45_04155</name>
</gene>
<organism evidence="1 2">
    <name type="scientific">Candidatus Daviesbacteria bacterium RIFCSPHIGHO2_12_FULL_43_11</name>
    <dbReference type="NCBI Taxonomy" id="1797780"/>
    <lineage>
        <taxon>Bacteria</taxon>
        <taxon>Candidatus Daviesiibacteriota</taxon>
    </lineage>
</organism>
<sequence>MALRQLNTTHLLTRSSHGEVGGFDVSECLEPTLSESLADLLVLEMRLEGRSKEPMIQARIIQKTLRDPKEGDDSKHRWEKRELKGLPGLDALLSKVARPAVFIHLFCQLELEEIRERPRSYSSGTRGPRW</sequence>
<evidence type="ECO:0000313" key="1">
    <source>
        <dbReference type="EMBL" id="OGE36257.1"/>
    </source>
</evidence>
<dbReference type="AlphaFoldDB" id="A0A1F5K5Q2"/>
<dbReference type="EMBL" id="MFDH01000014">
    <property type="protein sequence ID" value="OGE36257.1"/>
    <property type="molecule type" value="Genomic_DNA"/>
</dbReference>
<protein>
    <submittedName>
        <fullName evidence="1">Uncharacterized protein</fullName>
    </submittedName>
</protein>
<comment type="caution">
    <text evidence="1">The sequence shown here is derived from an EMBL/GenBank/DDBJ whole genome shotgun (WGS) entry which is preliminary data.</text>
</comment>
<evidence type="ECO:0000313" key="2">
    <source>
        <dbReference type="Proteomes" id="UP000176405"/>
    </source>
</evidence>
<name>A0A1F5K5Q2_9BACT</name>